<protein>
    <recommendedName>
        <fullName evidence="3">MAGE domain-containing protein</fullName>
    </recommendedName>
</protein>
<name>A0A1D1ZYH2_AUXPR</name>
<accession>A0A1D1ZYH2</accession>
<evidence type="ECO:0008006" key="3">
    <source>
        <dbReference type="Google" id="ProtNLM"/>
    </source>
</evidence>
<dbReference type="AlphaFoldDB" id="A0A1D1ZYH2"/>
<organism evidence="2">
    <name type="scientific">Auxenochlorella protothecoides</name>
    <name type="common">Green microalga</name>
    <name type="synonym">Chlorella protothecoides</name>
    <dbReference type="NCBI Taxonomy" id="3075"/>
    <lineage>
        <taxon>Eukaryota</taxon>
        <taxon>Viridiplantae</taxon>
        <taxon>Chlorophyta</taxon>
        <taxon>core chlorophytes</taxon>
        <taxon>Trebouxiophyceae</taxon>
        <taxon>Chlorellales</taxon>
        <taxon>Chlorellaceae</taxon>
        <taxon>Auxenochlorella</taxon>
    </lineage>
</organism>
<feature type="region of interest" description="Disordered" evidence="1">
    <location>
        <begin position="1"/>
        <end position="37"/>
    </location>
</feature>
<dbReference type="EMBL" id="GDKF01006879">
    <property type="protein sequence ID" value="JAT71743.1"/>
    <property type="molecule type" value="Transcribed_RNA"/>
</dbReference>
<gene>
    <name evidence="2" type="ORF">g.58221</name>
</gene>
<sequence>MLAKKRKTPGSQSRMKNDPDAAGPSSQPSPSQEHTLRLTPTEARTLAQKLKEAELLGNRSCSRTHISQQEEANLVQAALRFLLFRHASRPGVPIPRSELGAALSAAREGAHLHQSVSQIVPLKARWLLASRFGILAREVTRSTKPVTLQSQVEDDAPASQAGTKQRYYVLESLVPARLAAAAPLDTGAGPRRALLIAVLSILHLAGGRVDQGVVPWEGSWRVFEPWHFAVSCRAASSNFWLGLPISLLRPTARPRLR</sequence>
<evidence type="ECO:0000313" key="2">
    <source>
        <dbReference type="EMBL" id="JAT71743.1"/>
    </source>
</evidence>
<proteinExistence type="predicted"/>
<reference evidence="2" key="1">
    <citation type="submission" date="2015-08" db="EMBL/GenBank/DDBJ databases">
        <authorList>
            <person name="Babu N.S."/>
            <person name="Beckwith C.J."/>
            <person name="Beseler K.G."/>
            <person name="Brison A."/>
            <person name="Carone J.V."/>
            <person name="Caskin T.P."/>
            <person name="Diamond M."/>
            <person name="Durham M.E."/>
            <person name="Foxe J.M."/>
            <person name="Go M."/>
            <person name="Henderson B.A."/>
            <person name="Jones I.B."/>
            <person name="McGettigan J.A."/>
            <person name="Micheletti S.J."/>
            <person name="Nasrallah M.E."/>
            <person name="Ortiz D."/>
            <person name="Piller C.R."/>
            <person name="Privatt S.R."/>
            <person name="Schneider S.L."/>
            <person name="Sharp S."/>
            <person name="Smith T.C."/>
            <person name="Stanton J.D."/>
            <person name="Ullery H.E."/>
            <person name="Wilson R.J."/>
            <person name="Serrano M.G."/>
            <person name="Buck G."/>
            <person name="Lee V."/>
            <person name="Wang Y."/>
            <person name="Carvalho R."/>
            <person name="Voegtly L."/>
            <person name="Shi R."/>
            <person name="Duckworth R."/>
            <person name="Johnson A."/>
            <person name="Loviza R."/>
            <person name="Walstead R."/>
            <person name="Shah Z."/>
            <person name="Kiflezghi M."/>
            <person name="Wade K."/>
            <person name="Ball S.L."/>
            <person name="Bradley K.W."/>
            <person name="Asai D.J."/>
            <person name="Bowman C.A."/>
            <person name="Russell D.A."/>
            <person name="Pope W.H."/>
            <person name="Jacobs-Sera D."/>
            <person name="Hendrix R.W."/>
            <person name="Hatfull G.F."/>
        </authorList>
    </citation>
    <scope>NUCLEOTIDE SEQUENCE</scope>
</reference>
<evidence type="ECO:0000256" key="1">
    <source>
        <dbReference type="SAM" id="MobiDB-lite"/>
    </source>
</evidence>